<proteinExistence type="predicted"/>
<name>A0A7J8VRC4_9ROSI</name>
<gene>
    <name evidence="1" type="ORF">Goklo_005075</name>
</gene>
<keyword evidence="2" id="KW-1185">Reference proteome</keyword>
<dbReference type="EMBL" id="JABFAB010000011">
    <property type="protein sequence ID" value="MBA0665173.1"/>
    <property type="molecule type" value="Genomic_DNA"/>
</dbReference>
<feature type="non-terminal residue" evidence="1">
    <location>
        <position position="79"/>
    </location>
</feature>
<sequence length="79" mass="8863">MAASRMISGSFKPFVLAQAIDTELFELVKLMRKSIMTIDDEYLNALQGEKGFKIIEVGSEFNNNVVFIETKCGKGIEAW</sequence>
<dbReference type="Proteomes" id="UP000593573">
    <property type="component" value="Unassembled WGS sequence"/>
</dbReference>
<comment type="caution">
    <text evidence="1">The sequence shown here is derived from an EMBL/GenBank/DDBJ whole genome shotgun (WGS) entry which is preliminary data.</text>
</comment>
<evidence type="ECO:0000313" key="1">
    <source>
        <dbReference type="EMBL" id="MBA0665173.1"/>
    </source>
</evidence>
<reference evidence="1 2" key="1">
    <citation type="journal article" date="2019" name="Genome Biol. Evol.">
        <title>Insights into the evolution of the New World diploid cottons (Gossypium, subgenus Houzingenia) based on genome sequencing.</title>
        <authorList>
            <person name="Grover C.E."/>
            <person name="Arick M.A. 2nd"/>
            <person name="Thrash A."/>
            <person name="Conover J.L."/>
            <person name="Sanders W.S."/>
            <person name="Peterson D.G."/>
            <person name="Frelichowski J.E."/>
            <person name="Scheffler J.A."/>
            <person name="Scheffler B.E."/>
            <person name="Wendel J.F."/>
        </authorList>
    </citation>
    <scope>NUCLEOTIDE SEQUENCE [LARGE SCALE GENOMIC DNA]</scope>
    <source>
        <strain evidence="1">57</strain>
        <tissue evidence="1">Leaf</tissue>
    </source>
</reference>
<dbReference type="AlphaFoldDB" id="A0A7J8VRC4"/>
<evidence type="ECO:0000313" key="2">
    <source>
        <dbReference type="Proteomes" id="UP000593573"/>
    </source>
</evidence>
<organism evidence="1 2">
    <name type="scientific">Gossypium klotzschianum</name>
    <dbReference type="NCBI Taxonomy" id="34286"/>
    <lineage>
        <taxon>Eukaryota</taxon>
        <taxon>Viridiplantae</taxon>
        <taxon>Streptophyta</taxon>
        <taxon>Embryophyta</taxon>
        <taxon>Tracheophyta</taxon>
        <taxon>Spermatophyta</taxon>
        <taxon>Magnoliopsida</taxon>
        <taxon>eudicotyledons</taxon>
        <taxon>Gunneridae</taxon>
        <taxon>Pentapetalae</taxon>
        <taxon>rosids</taxon>
        <taxon>malvids</taxon>
        <taxon>Malvales</taxon>
        <taxon>Malvaceae</taxon>
        <taxon>Malvoideae</taxon>
        <taxon>Gossypium</taxon>
    </lineage>
</organism>
<protein>
    <submittedName>
        <fullName evidence="1">Uncharacterized protein</fullName>
    </submittedName>
</protein>
<accession>A0A7J8VRC4</accession>